<organism evidence="1 2">
    <name type="scientific">Candidatus Magnetoglobus multicellularis str. Araruama</name>
    <dbReference type="NCBI Taxonomy" id="890399"/>
    <lineage>
        <taxon>Bacteria</taxon>
        <taxon>Pseudomonadati</taxon>
        <taxon>Thermodesulfobacteriota</taxon>
        <taxon>Desulfobacteria</taxon>
        <taxon>Desulfobacterales</taxon>
        <taxon>Desulfobacteraceae</taxon>
        <taxon>Candidatus Magnetoglobus</taxon>
    </lineage>
</organism>
<dbReference type="EMBL" id="ATBP01001927">
    <property type="protein sequence ID" value="ETR66529.1"/>
    <property type="molecule type" value="Genomic_DNA"/>
</dbReference>
<gene>
    <name evidence="1" type="ORF">OMM_05610</name>
</gene>
<protein>
    <submittedName>
        <fullName evidence="1">Uncharacterized protein</fullName>
    </submittedName>
</protein>
<comment type="caution">
    <text evidence="1">The sequence shown here is derived from an EMBL/GenBank/DDBJ whole genome shotgun (WGS) entry which is preliminary data.</text>
</comment>
<dbReference type="Proteomes" id="UP000189670">
    <property type="component" value="Unassembled WGS sequence"/>
</dbReference>
<accession>A0A1V1NVA7</accession>
<proteinExistence type="predicted"/>
<dbReference type="AlphaFoldDB" id="A0A1V1NVA7"/>
<reference evidence="2" key="1">
    <citation type="submission" date="2012-11" db="EMBL/GenBank/DDBJ databases">
        <authorList>
            <person name="Lucero-Rivera Y.E."/>
            <person name="Tovar-Ramirez D."/>
        </authorList>
    </citation>
    <scope>NUCLEOTIDE SEQUENCE [LARGE SCALE GENOMIC DNA]</scope>
    <source>
        <strain evidence="2">Araruama</strain>
    </source>
</reference>
<evidence type="ECO:0000313" key="2">
    <source>
        <dbReference type="Proteomes" id="UP000189670"/>
    </source>
</evidence>
<evidence type="ECO:0000313" key="1">
    <source>
        <dbReference type="EMBL" id="ETR66529.1"/>
    </source>
</evidence>
<name>A0A1V1NVA7_9BACT</name>
<sequence>MPYSNLQKSPNENIILFYKSLKEIDTSIQEKKSLKDFVQLKKKENGSKQSKSSDIWVSAVFGHLDLKYVPLEATDIDHNDWRLRKFAIGILLIEFMLGKEIENINDLVFDDEDTIDLNTQHPELEKKLNVIIRSLLDYSDNQIADVATLKIILQPLIFQCIGLKQVNDLWISYLIEKKDYDTFLSAKPHWQKGAMNKELDGKYLRNYDQLDANEPIRGVNGNAARAYCCWFSEELDIESFYNNSKHGFRLLPYLTHQQLLKNNQLSPKSNQYNEITDDGDNVRIFANNEYQKISRLISTRNSVFRMCIRSVDHEILCH</sequence>